<evidence type="ECO:0000313" key="2">
    <source>
        <dbReference type="Proteomes" id="UP000249746"/>
    </source>
</evidence>
<dbReference type="RefSeq" id="WP_111228936.1">
    <property type="nucleotide sequence ID" value="NZ_NBIU01000002.1"/>
</dbReference>
<protein>
    <recommendedName>
        <fullName evidence="3">JHP0747 family protein</fullName>
    </recommendedName>
</protein>
<dbReference type="EMBL" id="NBIU01000002">
    <property type="protein sequence ID" value="PZT48878.1"/>
    <property type="molecule type" value="Genomic_DNA"/>
</dbReference>
<dbReference type="OrthoDB" id="5361883at2"/>
<dbReference type="Proteomes" id="UP000249746">
    <property type="component" value="Unassembled WGS sequence"/>
</dbReference>
<accession>A0A2W6MZR5</accession>
<reference evidence="1 2" key="1">
    <citation type="submission" date="2017-03" db="EMBL/GenBank/DDBJ databases">
        <title>Genomic and clinical evidence uncovers the enterohepatic species Helicobacter valdiviensis as a potential human intestinal pathogen.</title>
        <authorList>
            <person name="Fresia P."/>
            <person name="Jara R."/>
            <person name="Sierra R."/>
            <person name="Ferres I."/>
            <person name="Greif G."/>
            <person name="Iraola G."/>
            <person name="Collado L."/>
        </authorList>
    </citation>
    <scope>NUCLEOTIDE SEQUENCE [LARGE SCALE GENOMIC DNA]</scope>
    <source>
        <strain evidence="1 2">WBE14</strain>
    </source>
</reference>
<keyword evidence="2" id="KW-1185">Reference proteome</keyword>
<evidence type="ECO:0008006" key="3">
    <source>
        <dbReference type="Google" id="ProtNLM"/>
    </source>
</evidence>
<gene>
    <name evidence="1" type="ORF">B6S12_00860</name>
</gene>
<dbReference type="AlphaFoldDB" id="A0A2W6MZR5"/>
<evidence type="ECO:0000313" key="1">
    <source>
        <dbReference type="EMBL" id="PZT48878.1"/>
    </source>
</evidence>
<organism evidence="1 2">
    <name type="scientific">Helicobacter valdiviensis</name>
    <dbReference type="NCBI Taxonomy" id="1458358"/>
    <lineage>
        <taxon>Bacteria</taxon>
        <taxon>Pseudomonadati</taxon>
        <taxon>Campylobacterota</taxon>
        <taxon>Epsilonproteobacteria</taxon>
        <taxon>Campylobacterales</taxon>
        <taxon>Helicobacteraceae</taxon>
        <taxon>Helicobacter</taxon>
    </lineage>
</organism>
<proteinExistence type="predicted"/>
<comment type="caution">
    <text evidence="1">The sequence shown here is derived from an EMBL/GenBank/DDBJ whole genome shotgun (WGS) entry which is preliminary data.</text>
</comment>
<name>A0A2W6MZR5_9HELI</name>
<sequence>MKIALISDSQLLNRSLEIYLKDYLTSYKLCDFIVTTKPMEANKPIFLIGDYEEAHLKKPFTKELLLQKLQAFYLANLEGQTLNSTQTIQTQEENKEQNKIRETNLNSATLDLPNFPPQTTQSSAKPLLNQDLEQEIDRLFARFSCELKEILLKYGY</sequence>